<dbReference type="Pfam" id="PF13030">
    <property type="entry name" value="DUF3891"/>
    <property type="match status" value="1"/>
</dbReference>
<evidence type="ECO:0000313" key="2">
    <source>
        <dbReference type="Proteomes" id="UP000595197"/>
    </source>
</evidence>
<evidence type="ECO:0000313" key="1">
    <source>
        <dbReference type="EMBL" id="QQP90619.1"/>
    </source>
</evidence>
<dbReference type="InterPro" id="IPR024992">
    <property type="entry name" value="DUF3891"/>
</dbReference>
<sequence length="264" mass="29169">MLFRKDGDGVIAIGQPSHSWLAGQFVRAWGNDGFARPAPYEEVCLGAELHDIGWLSWETAPTLNHETGRPHEFRELGPAVHTALWTEGVERAEVFGRYPALLVSLHADTIYSSYFDFDKASPDDARLVRDFLEDQHAFQCAALEVLGADPRLAADVAPEAVERNRRLVAATDRMSLEVCWGIEEGGAVIPDVPTVGNDRASLTIRARNGDLADLTVDPWPFASDRVEATCEGRRLRERHADEAGLRAALRNAERAGLHAVLRPR</sequence>
<proteinExistence type="predicted"/>
<dbReference type="RefSeq" id="WP_201077835.1">
    <property type="nucleotide sequence ID" value="NZ_CP067420.1"/>
</dbReference>
<keyword evidence="2" id="KW-1185">Reference proteome</keyword>
<name>A0ABX7B901_9PROT</name>
<gene>
    <name evidence="1" type="ORF">IGS68_05090</name>
</gene>
<organism evidence="1 2">
    <name type="scientific">Skermanella cutis</name>
    <dbReference type="NCBI Taxonomy" id="2775420"/>
    <lineage>
        <taxon>Bacteria</taxon>
        <taxon>Pseudomonadati</taxon>
        <taxon>Pseudomonadota</taxon>
        <taxon>Alphaproteobacteria</taxon>
        <taxon>Rhodospirillales</taxon>
        <taxon>Azospirillaceae</taxon>
        <taxon>Skermanella</taxon>
    </lineage>
</organism>
<accession>A0ABX7B901</accession>
<dbReference type="Proteomes" id="UP000595197">
    <property type="component" value="Chromosome"/>
</dbReference>
<dbReference type="EMBL" id="CP067420">
    <property type="protein sequence ID" value="QQP90619.1"/>
    <property type="molecule type" value="Genomic_DNA"/>
</dbReference>
<protein>
    <submittedName>
        <fullName evidence="1">DUF3891 family protein</fullName>
    </submittedName>
</protein>
<reference evidence="1" key="1">
    <citation type="submission" date="2021-02" db="EMBL/GenBank/DDBJ databases">
        <title>Skermanella TT6 skin isolate.</title>
        <authorList>
            <person name="Lee K."/>
            <person name="Ganzorig M."/>
        </authorList>
    </citation>
    <scope>NUCLEOTIDE SEQUENCE</scope>
    <source>
        <strain evidence="1">TT6</strain>
    </source>
</reference>